<gene>
    <name evidence="1" type="ORF">T03_5165</name>
</gene>
<comment type="caution">
    <text evidence="1">The sequence shown here is derived from an EMBL/GenBank/DDBJ whole genome shotgun (WGS) entry which is preliminary data.</text>
</comment>
<organism evidence="1 2">
    <name type="scientific">Trichinella britovi</name>
    <name type="common">Parasitic roundworm</name>
    <dbReference type="NCBI Taxonomy" id="45882"/>
    <lineage>
        <taxon>Eukaryota</taxon>
        <taxon>Metazoa</taxon>
        <taxon>Ecdysozoa</taxon>
        <taxon>Nematoda</taxon>
        <taxon>Enoplea</taxon>
        <taxon>Dorylaimia</taxon>
        <taxon>Trichinellida</taxon>
        <taxon>Trichinellidae</taxon>
        <taxon>Trichinella</taxon>
    </lineage>
</organism>
<name>A0A0V1CWI6_TRIBR</name>
<evidence type="ECO:0000313" key="1">
    <source>
        <dbReference type="EMBL" id="KRY53551.1"/>
    </source>
</evidence>
<accession>A0A0V1CWI6</accession>
<protein>
    <submittedName>
        <fullName evidence="1">Uncharacterized protein</fullName>
    </submittedName>
</protein>
<reference evidence="1 2" key="1">
    <citation type="submission" date="2015-01" db="EMBL/GenBank/DDBJ databases">
        <title>Evolution of Trichinella species and genotypes.</title>
        <authorList>
            <person name="Korhonen P.K."/>
            <person name="Edoardo P."/>
            <person name="Giuseppe L.R."/>
            <person name="Gasser R.B."/>
        </authorList>
    </citation>
    <scope>NUCLEOTIDE SEQUENCE [LARGE SCALE GENOMIC DNA]</scope>
    <source>
        <strain evidence="1">ISS120</strain>
    </source>
</reference>
<dbReference type="EMBL" id="JYDI01000084">
    <property type="protein sequence ID" value="KRY53551.1"/>
    <property type="molecule type" value="Genomic_DNA"/>
</dbReference>
<keyword evidence="2" id="KW-1185">Reference proteome</keyword>
<dbReference type="Proteomes" id="UP000054653">
    <property type="component" value="Unassembled WGS sequence"/>
</dbReference>
<proteinExistence type="predicted"/>
<sequence>MHAYILHGKKKPRSTSHSEYFSVASTVLLPPNNRPREFHGFFDMSMDIFLTRCFTLPDGSGGGWNIEILCAKDPIILQVKKHTKKKHFFFKKIFCLTIFPIINTEENFHGSGAEIVASVSHCEITREEDHFIFVLYTSHVFMVT</sequence>
<dbReference type="AlphaFoldDB" id="A0A0V1CWI6"/>
<evidence type="ECO:0000313" key="2">
    <source>
        <dbReference type="Proteomes" id="UP000054653"/>
    </source>
</evidence>